<organism evidence="3 4">
    <name type="scientific">Roseibium aggregatum</name>
    <dbReference type="NCBI Taxonomy" id="187304"/>
    <lineage>
        <taxon>Bacteria</taxon>
        <taxon>Pseudomonadati</taxon>
        <taxon>Pseudomonadota</taxon>
        <taxon>Alphaproteobacteria</taxon>
        <taxon>Hyphomicrobiales</taxon>
        <taxon>Stappiaceae</taxon>
        <taxon>Roseibium</taxon>
    </lineage>
</organism>
<dbReference type="RefSeq" id="WP_055658690.1">
    <property type="nucleotide sequence ID" value="NZ_CP087156.1"/>
</dbReference>
<dbReference type="EMBL" id="CXST01000002">
    <property type="protein sequence ID" value="CTQ45589.1"/>
    <property type="molecule type" value="Genomic_DNA"/>
</dbReference>
<dbReference type="GO" id="GO:0016791">
    <property type="term" value="F:phosphatase activity"/>
    <property type="evidence" value="ECO:0007669"/>
    <property type="project" value="UniProtKB-ARBA"/>
</dbReference>
<sequence>MTGETGKSDTWLLVSDIDDTLTGNRTDLERLWHQLKNAKSHLKLALNSSRPAASVDQTLADYFPEGFEPDAIITGLGTEIRLDRFFLESWQSRFIDWPDEEVRKIVRKLGYDAHDDKFQTDGKASFAVPGKDGVDAILAALRDEGIPFRHIYSGTSDLDILAPGAGKDAAMRHLASHLGIPMERTIAAGDSGNDLALFEAAGKAIAVGNARQELLSTLPRHKTYLASAHHAAGVLEGLTVMGLLPQSAV</sequence>
<dbReference type="Proteomes" id="UP000048926">
    <property type="component" value="Unassembled WGS sequence"/>
</dbReference>
<dbReference type="NCBIfam" id="TIGR01484">
    <property type="entry name" value="HAD-SF-IIB"/>
    <property type="match status" value="1"/>
</dbReference>
<dbReference type="InterPro" id="IPR051518">
    <property type="entry name" value="Sucrose_Phosphatase"/>
</dbReference>
<evidence type="ECO:0000256" key="1">
    <source>
        <dbReference type="ARBA" id="ARBA00022801"/>
    </source>
</evidence>
<dbReference type="OrthoDB" id="7847955at2"/>
<keyword evidence="1 3" id="KW-0378">Hydrolase</keyword>
<dbReference type="InterPro" id="IPR023214">
    <property type="entry name" value="HAD_sf"/>
</dbReference>
<feature type="domain" description="Sucrose phosphatase-like" evidence="2">
    <location>
        <begin position="12"/>
        <end position="239"/>
    </location>
</feature>
<dbReference type="SFLD" id="SFLDG01140">
    <property type="entry name" value="C2.B:_Phosphomannomutase_and_P"/>
    <property type="match status" value="1"/>
</dbReference>
<gene>
    <name evidence="3" type="primary">mfppA</name>
    <name evidence="3" type="ORF">LAL4801_04043</name>
</gene>
<proteinExistence type="predicted"/>
<dbReference type="PANTHER" id="PTHR46521:SF4">
    <property type="entry name" value="SUCROSE-PHOSPHATASE 2-RELATED"/>
    <property type="match status" value="1"/>
</dbReference>
<name>A0A0M6Y857_9HYPH</name>
<dbReference type="SUPFAM" id="SSF56784">
    <property type="entry name" value="HAD-like"/>
    <property type="match status" value="1"/>
</dbReference>
<dbReference type="InterPro" id="IPR036412">
    <property type="entry name" value="HAD-like_sf"/>
</dbReference>
<keyword evidence="4" id="KW-1185">Reference proteome</keyword>
<dbReference type="Gene3D" id="3.40.50.1000">
    <property type="entry name" value="HAD superfamily/HAD-like"/>
    <property type="match status" value="1"/>
</dbReference>
<dbReference type="STRING" id="187304.B0E33_03125"/>
<evidence type="ECO:0000259" key="2">
    <source>
        <dbReference type="Pfam" id="PF05116"/>
    </source>
</evidence>
<dbReference type="SFLD" id="SFLDS00003">
    <property type="entry name" value="Haloacid_Dehalogenase"/>
    <property type="match status" value="1"/>
</dbReference>
<accession>A0A0M6Y857</accession>
<evidence type="ECO:0000313" key="3">
    <source>
        <dbReference type="EMBL" id="CTQ45589.1"/>
    </source>
</evidence>
<dbReference type="InterPro" id="IPR006380">
    <property type="entry name" value="SPP-like_dom"/>
</dbReference>
<dbReference type="InterPro" id="IPR006379">
    <property type="entry name" value="HAD-SF_hydro_IIB"/>
</dbReference>
<dbReference type="AlphaFoldDB" id="A0A0M6Y857"/>
<evidence type="ECO:0000313" key="4">
    <source>
        <dbReference type="Proteomes" id="UP000048926"/>
    </source>
</evidence>
<dbReference type="Gene3D" id="3.90.1070.10">
    <property type="match status" value="1"/>
</dbReference>
<reference evidence="4" key="1">
    <citation type="submission" date="2015-07" db="EMBL/GenBank/DDBJ databases">
        <authorList>
            <person name="Rodrigo-Torres Lidia"/>
            <person name="Arahal R.David."/>
        </authorList>
    </citation>
    <scope>NUCLEOTIDE SEQUENCE [LARGE SCALE GENOMIC DNA]</scope>
    <source>
        <strain evidence="4">CECT 4801</strain>
    </source>
</reference>
<protein>
    <submittedName>
        <fullName evidence="3">Mannosylfructose-phosphate phosphatase</fullName>
        <ecNumber evidence="3">3.1.3.79</ecNumber>
    </submittedName>
</protein>
<dbReference type="EC" id="3.1.3.79" evidence="3"/>
<dbReference type="Pfam" id="PF05116">
    <property type="entry name" value="S6PP"/>
    <property type="match status" value="1"/>
</dbReference>
<dbReference type="SFLD" id="SFLDG01141">
    <property type="entry name" value="C2.B.1:_Sucrose_Phosphatase_Li"/>
    <property type="match status" value="1"/>
</dbReference>
<dbReference type="PANTHER" id="PTHR46521">
    <property type="entry name" value="SUCROSE-PHOSPHATASE 2-RELATED"/>
    <property type="match status" value="1"/>
</dbReference>